<evidence type="ECO:0000259" key="9">
    <source>
        <dbReference type="PROSITE" id="PS50923"/>
    </source>
</evidence>
<feature type="domain" description="Sushi" evidence="9">
    <location>
        <begin position="85"/>
        <end position="143"/>
    </location>
</feature>
<feature type="disulfide bond" evidence="6">
    <location>
        <begin position="529"/>
        <end position="556"/>
    </location>
</feature>
<feature type="domain" description="Sushi" evidence="9">
    <location>
        <begin position="500"/>
        <end position="558"/>
    </location>
</feature>
<protein>
    <recommendedName>
        <fullName evidence="9">Sushi domain-containing protein</fullName>
    </recommendedName>
</protein>
<keyword evidence="5" id="KW-0325">Glycoprotein</keyword>
<dbReference type="SMART" id="SM00032">
    <property type="entry name" value="CCP"/>
    <property type="match status" value="8"/>
</dbReference>
<feature type="region of interest" description="Disordered" evidence="7">
    <location>
        <begin position="235"/>
        <end position="255"/>
    </location>
</feature>
<dbReference type="PANTHER" id="PTHR19325">
    <property type="entry name" value="COMPLEMENT COMPONENT-RELATED SUSHI DOMAIN-CONTAINING"/>
    <property type="match status" value="1"/>
</dbReference>
<keyword evidence="2 8" id="KW-0732">Signal</keyword>
<dbReference type="PANTHER" id="PTHR19325:SF570">
    <property type="entry name" value="COMPLEMENT COMPONENT 4 BINDING PROTEIN, MEMBRANE"/>
    <property type="match status" value="1"/>
</dbReference>
<dbReference type="FunFam" id="2.10.70.10:FF:000014">
    <property type="entry name" value="Membrane cofactor protein"/>
    <property type="match status" value="2"/>
</dbReference>
<organism evidence="10 11">
    <name type="scientific">Anguilla anguilla</name>
    <name type="common">European freshwater eel</name>
    <name type="synonym">Muraena anguilla</name>
    <dbReference type="NCBI Taxonomy" id="7936"/>
    <lineage>
        <taxon>Eukaryota</taxon>
        <taxon>Metazoa</taxon>
        <taxon>Chordata</taxon>
        <taxon>Craniata</taxon>
        <taxon>Vertebrata</taxon>
        <taxon>Euteleostomi</taxon>
        <taxon>Actinopterygii</taxon>
        <taxon>Neopterygii</taxon>
        <taxon>Teleostei</taxon>
        <taxon>Anguilliformes</taxon>
        <taxon>Anguillidae</taxon>
        <taxon>Anguilla</taxon>
    </lineage>
</organism>
<evidence type="ECO:0000256" key="2">
    <source>
        <dbReference type="ARBA" id="ARBA00022729"/>
    </source>
</evidence>
<sequence length="562" mass="61898">MLNFFMRELLLFVVFFIQLSASEDCGAPKDYPNALPRNPNTMSKYGSGGRLYYTCSLGYRRTRGLPFVRCVEGQWTQLNMKCERKPCGSAGEISNGHFDYMGQEALFGDQVVAVCNEGYRLKGNRYRLCQDSGWNGGIPSCEEGAEITCPNPSVAHGVKIKGEASVYNRGNNVTFSCTAGFTLRGSQEITCGPDGQWHPKTPECLSSSVNVDLAKPPTFPSMKPADEDLSPSVNVAKPTASPRVNPTDEDLSPGDALSDGCRAPPSYPTIVLADRYLLQIDFPAGSRVRYTCGPGYTRAKGNILISRCEGKQWTPINLICERKLCGSAGEILNGRYEYSGVSFGDTATAVCRDGFMMIGRNYRQCLDQGWDGRTPVCEAVKCAHPPEVVNAERTGELEGPFVYSTVIRYRCRQGQLIGRSEIHCTQNGTWNAPPPECIDVTCSSPSVKFGRKTSRHLQHYKYGDYVSFQCDEGYRLNGESKVMCGRTGQWTPQLPGCGAVTCPHPNITSAIVRGKVTQFKYGKSMFITCKRGYKVRGQKQITCGPTGQWMPVLPECYRIGSL</sequence>
<evidence type="ECO:0000256" key="7">
    <source>
        <dbReference type="SAM" id="MobiDB-lite"/>
    </source>
</evidence>
<dbReference type="Gene3D" id="2.10.70.10">
    <property type="entry name" value="Complement Module, domain 1"/>
    <property type="match status" value="8"/>
</dbReference>
<reference evidence="10" key="1">
    <citation type="submission" date="2021-01" db="EMBL/GenBank/DDBJ databases">
        <title>A chromosome-scale assembly of European eel, Anguilla anguilla.</title>
        <authorList>
            <person name="Henkel C."/>
            <person name="Jong-Raadsen S.A."/>
            <person name="Dufour S."/>
            <person name="Weltzien F.-A."/>
            <person name="Palstra A.P."/>
            <person name="Pelster B."/>
            <person name="Spaink H.P."/>
            <person name="Van Den Thillart G.E."/>
            <person name="Jansen H."/>
            <person name="Zahm M."/>
            <person name="Klopp C."/>
            <person name="Cedric C."/>
            <person name="Louis A."/>
            <person name="Berthelot C."/>
            <person name="Parey E."/>
            <person name="Roest Crollius H."/>
            <person name="Montfort J."/>
            <person name="Robinson-Rechavi M."/>
            <person name="Bucao C."/>
            <person name="Bouchez O."/>
            <person name="Gislard M."/>
            <person name="Lluch J."/>
            <person name="Milhes M."/>
            <person name="Lampietro C."/>
            <person name="Lopez Roques C."/>
            <person name="Donnadieu C."/>
            <person name="Braasch I."/>
            <person name="Desvignes T."/>
            <person name="Postlethwait J."/>
            <person name="Bobe J."/>
            <person name="Guiguen Y."/>
            <person name="Dirks R."/>
        </authorList>
    </citation>
    <scope>NUCLEOTIDE SEQUENCE</scope>
    <source>
        <strain evidence="10">Tag_6206</strain>
        <tissue evidence="10">Liver</tissue>
    </source>
</reference>
<dbReference type="InterPro" id="IPR050350">
    <property type="entry name" value="Compl-Cell_Adhes-Reg"/>
</dbReference>
<proteinExistence type="predicted"/>
<feature type="domain" description="Sushi" evidence="9">
    <location>
        <begin position="380"/>
        <end position="439"/>
    </location>
</feature>
<dbReference type="EMBL" id="JAFIRN010000012">
    <property type="protein sequence ID" value="KAG5838283.1"/>
    <property type="molecule type" value="Genomic_DNA"/>
</dbReference>
<feature type="disulfide bond" evidence="6">
    <location>
        <begin position="470"/>
        <end position="497"/>
    </location>
</feature>
<dbReference type="PROSITE" id="PS50923">
    <property type="entry name" value="SUSHI"/>
    <property type="match status" value="8"/>
</dbReference>
<keyword evidence="11" id="KW-1185">Reference proteome</keyword>
<dbReference type="InterPro" id="IPR000436">
    <property type="entry name" value="Sushi_SCR_CCP_dom"/>
</dbReference>
<keyword evidence="4 6" id="KW-1015">Disulfide bond</keyword>
<evidence type="ECO:0000256" key="8">
    <source>
        <dbReference type="SAM" id="SignalP"/>
    </source>
</evidence>
<feature type="disulfide bond" evidence="6">
    <location>
        <begin position="55"/>
        <end position="82"/>
    </location>
</feature>
<feature type="signal peptide" evidence="8">
    <location>
        <begin position="1"/>
        <end position="21"/>
    </location>
</feature>
<feature type="chain" id="PRO_5039403205" description="Sushi domain-containing protein" evidence="8">
    <location>
        <begin position="22"/>
        <end position="562"/>
    </location>
</feature>
<accession>A0A9D3M431</accession>
<feature type="domain" description="Sushi" evidence="9">
    <location>
        <begin position="323"/>
        <end position="379"/>
    </location>
</feature>
<dbReference type="Pfam" id="PF00084">
    <property type="entry name" value="Sushi"/>
    <property type="match status" value="8"/>
</dbReference>
<keyword evidence="3" id="KW-0677">Repeat</keyword>
<evidence type="ECO:0000256" key="6">
    <source>
        <dbReference type="PROSITE-ProRule" id="PRU00302"/>
    </source>
</evidence>
<feature type="domain" description="Sushi" evidence="9">
    <location>
        <begin position="440"/>
        <end position="499"/>
    </location>
</feature>
<feature type="disulfide bond" evidence="6">
    <location>
        <begin position="177"/>
        <end position="204"/>
    </location>
</feature>
<dbReference type="InterPro" id="IPR035976">
    <property type="entry name" value="Sushi/SCR/CCP_sf"/>
</dbReference>
<comment type="caution">
    <text evidence="10">The sequence shown here is derived from an EMBL/GenBank/DDBJ whole genome shotgun (WGS) entry which is preliminary data.</text>
</comment>
<dbReference type="CDD" id="cd00033">
    <property type="entry name" value="CCP"/>
    <property type="match status" value="7"/>
</dbReference>
<name>A0A9D3M431_ANGAN</name>
<evidence type="ECO:0000256" key="1">
    <source>
        <dbReference type="ARBA" id="ARBA00022659"/>
    </source>
</evidence>
<dbReference type="SUPFAM" id="SSF57535">
    <property type="entry name" value="Complement control module/SCR domain"/>
    <property type="match status" value="8"/>
</dbReference>
<feature type="domain" description="Sushi" evidence="9">
    <location>
        <begin position="147"/>
        <end position="206"/>
    </location>
</feature>
<gene>
    <name evidence="10" type="ORF">ANANG_G00222130</name>
</gene>
<evidence type="ECO:0000313" key="10">
    <source>
        <dbReference type="EMBL" id="KAG5838283.1"/>
    </source>
</evidence>
<dbReference type="AlphaFoldDB" id="A0A9D3M431"/>
<dbReference type="Proteomes" id="UP001044222">
    <property type="component" value="Chromosome 12"/>
</dbReference>
<evidence type="ECO:0000313" key="11">
    <source>
        <dbReference type="Proteomes" id="UP001044222"/>
    </source>
</evidence>
<comment type="caution">
    <text evidence="6">Lacks conserved residue(s) required for the propagation of feature annotation.</text>
</comment>
<evidence type="ECO:0000256" key="3">
    <source>
        <dbReference type="ARBA" id="ARBA00022737"/>
    </source>
</evidence>
<evidence type="ECO:0000256" key="5">
    <source>
        <dbReference type="ARBA" id="ARBA00023180"/>
    </source>
</evidence>
<feature type="domain" description="Sushi" evidence="9">
    <location>
        <begin position="259"/>
        <end position="322"/>
    </location>
</feature>
<evidence type="ECO:0000256" key="4">
    <source>
        <dbReference type="ARBA" id="ARBA00023157"/>
    </source>
</evidence>
<keyword evidence="1 6" id="KW-0768">Sushi</keyword>
<feature type="domain" description="Sushi" evidence="9">
    <location>
        <begin position="23"/>
        <end position="84"/>
    </location>
</feature>